<name>A0A6I3STI6_9BURK</name>
<feature type="chain" id="PRO_5026001807" evidence="1">
    <location>
        <begin position="25"/>
        <end position="219"/>
    </location>
</feature>
<dbReference type="Proteomes" id="UP000430634">
    <property type="component" value="Unassembled WGS sequence"/>
</dbReference>
<evidence type="ECO:0000259" key="2">
    <source>
        <dbReference type="Pfam" id="PF07589"/>
    </source>
</evidence>
<proteinExistence type="predicted"/>
<dbReference type="InterPro" id="IPR013424">
    <property type="entry name" value="Ice-binding_C"/>
</dbReference>
<dbReference type="RefSeq" id="WP_155469653.1">
    <property type="nucleotide sequence ID" value="NZ_BMKG01000012.1"/>
</dbReference>
<dbReference type="EMBL" id="BMKG01000012">
    <property type="protein sequence ID" value="GGC06894.1"/>
    <property type="molecule type" value="Genomic_DNA"/>
</dbReference>
<evidence type="ECO:0000313" key="6">
    <source>
        <dbReference type="Proteomes" id="UP000622638"/>
    </source>
</evidence>
<dbReference type="Proteomes" id="UP000622638">
    <property type="component" value="Unassembled WGS sequence"/>
</dbReference>
<evidence type="ECO:0000313" key="3">
    <source>
        <dbReference type="EMBL" id="GGC06894.1"/>
    </source>
</evidence>
<feature type="signal peptide" evidence="1">
    <location>
        <begin position="1"/>
        <end position="24"/>
    </location>
</feature>
<protein>
    <submittedName>
        <fullName evidence="4">PEP-CTERM sorting domain-containing protein</fullName>
    </submittedName>
</protein>
<dbReference type="Pfam" id="PF07589">
    <property type="entry name" value="PEP-CTERM"/>
    <property type="match status" value="1"/>
</dbReference>
<reference evidence="3" key="4">
    <citation type="submission" date="2024-05" db="EMBL/GenBank/DDBJ databases">
        <authorList>
            <person name="Sun Q."/>
            <person name="Zhou Y."/>
        </authorList>
    </citation>
    <scope>NUCLEOTIDE SEQUENCE</scope>
    <source>
        <strain evidence="3">CGMCC 1.15931</strain>
    </source>
</reference>
<comment type="caution">
    <text evidence="4">The sequence shown here is derived from an EMBL/GenBank/DDBJ whole genome shotgun (WGS) entry which is preliminary data.</text>
</comment>
<dbReference type="OrthoDB" id="8756331at2"/>
<dbReference type="NCBIfam" id="TIGR02595">
    <property type="entry name" value="PEP_CTERM"/>
    <property type="match status" value="1"/>
</dbReference>
<reference evidence="4 5" key="3">
    <citation type="submission" date="2019-11" db="EMBL/GenBank/DDBJ databases">
        <title>Type strains purchased from KCTC, JCM and DSMZ.</title>
        <authorList>
            <person name="Lu H."/>
        </authorList>
    </citation>
    <scope>NUCLEOTIDE SEQUENCE [LARGE SCALE GENOMIC DNA]</scope>
    <source>
        <strain evidence="4 5">KCTC 52429</strain>
    </source>
</reference>
<feature type="domain" description="Ice-binding protein C-terminal" evidence="2">
    <location>
        <begin position="193"/>
        <end position="219"/>
    </location>
</feature>
<dbReference type="AlphaFoldDB" id="A0A6I3STI6"/>
<reference evidence="3" key="1">
    <citation type="journal article" date="2014" name="Int. J. Syst. Evol. Microbiol.">
        <title>Complete genome of a new Firmicutes species belonging to the dominant human colonic microbiota ('Ruminococcus bicirculans') reveals two chromosomes and a selective capacity to utilize plant glucans.</title>
        <authorList>
            <consortium name="NISC Comparative Sequencing Program"/>
            <person name="Wegmann U."/>
            <person name="Louis P."/>
            <person name="Goesmann A."/>
            <person name="Henrissat B."/>
            <person name="Duncan S.H."/>
            <person name="Flint H.J."/>
        </authorList>
    </citation>
    <scope>NUCLEOTIDE SEQUENCE</scope>
    <source>
        <strain evidence="3">CGMCC 1.15931</strain>
    </source>
</reference>
<keyword evidence="6" id="KW-1185">Reference proteome</keyword>
<organism evidence="4 5">
    <name type="scientific">Pseudoduganella buxea</name>
    <dbReference type="NCBI Taxonomy" id="1949069"/>
    <lineage>
        <taxon>Bacteria</taxon>
        <taxon>Pseudomonadati</taxon>
        <taxon>Pseudomonadota</taxon>
        <taxon>Betaproteobacteria</taxon>
        <taxon>Burkholderiales</taxon>
        <taxon>Oxalobacteraceae</taxon>
        <taxon>Telluria group</taxon>
        <taxon>Pseudoduganella</taxon>
    </lineage>
</organism>
<reference evidence="6" key="2">
    <citation type="journal article" date="2019" name="Int. J. Syst. Evol. Microbiol.">
        <title>The Global Catalogue of Microorganisms (GCM) 10K type strain sequencing project: providing services to taxonomists for standard genome sequencing and annotation.</title>
        <authorList>
            <consortium name="The Broad Institute Genomics Platform"/>
            <consortium name="The Broad Institute Genome Sequencing Center for Infectious Disease"/>
            <person name="Wu L."/>
            <person name="Ma J."/>
        </authorList>
    </citation>
    <scope>NUCLEOTIDE SEQUENCE [LARGE SCALE GENOMIC DNA]</scope>
    <source>
        <strain evidence="6">CGMCC 1.15931</strain>
    </source>
</reference>
<gene>
    <name evidence="3" type="ORF">GCM10011572_30720</name>
    <name evidence="4" type="ORF">GM672_06165</name>
</gene>
<evidence type="ECO:0000256" key="1">
    <source>
        <dbReference type="SAM" id="SignalP"/>
    </source>
</evidence>
<sequence length="219" mass="22998">MTIARIAKIALLSATLLTAGAANATFFHSKAGVGKASVDDVKLAGENADKLAYSSGDSLTVFGPSTAGFNSAFKSSGTGSWDTLYKENYIGFFDLDFSRAFDFGFTESRDGKTGTWTITNVSKTVDATLDLALSLNGVNAGSTTFLFDNQAIGAGQTLTGSWNIEWLNNGGKTARFDDAVIFGRDLSFKAVSPVPEPGTLPMLAAGLALVGLLARRVRK</sequence>
<dbReference type="EMBL" id="WNKZ01000011">
    <property type="protein sequence ID" value="MTV52319.1"/>
    <property type="molecule type" value="Genomic_DNA"/>
</dbReference>
<evidence type="ECO:0000313" key="5">
    <source>
        <dbReference type="Proteomes" id="UP000430634"/>
    </source>
</evidence>
<evidence type="ECO:0000313" key="4">
    <source>
        <dbReference type="EMBL" id="MTV52319.1"/>
    </source>
</evidence>
<keyword evidence="1" id="KW-0732">Signal</keyword>
<accession>A0A6I3STI6</accession>